<feature type="region of interest" description="Disordered" evidence="1">
    <location>
        <begin position="169"/>
        <end position="188"/>
    </location>
</feature>
<keyword evidence="2" id="KW-0472">Membrane</keyword>
<evidence type="ECO:0000313" key="3">
    <source>
        <dbReference type="EMBL" id="KAF1994749.1"/>
    </source>
</evidence>
<dbReference type="OrthoDB" id="5420368at2759"/>
<evidence type="ECO:0000256" key="1">
    <source>
        <dbReference type="SAM" id="MobiDB-lite"/>
    </source>
</evidence>
<evidence type="ECO:0000313" key="4">
    <source>
        <dbReference type="Proteomes" id="UP000799779"/>
    </source>
</evidence>
<dbReference type="AlphaFoldDB" id="A0A6A5W1G0"/>
<evidence type="ECO:0000256" key="2">
    <source>
        <dbReference type="SAM" id="Phobius"/>
    </source>
</evidence>
<feature type="compositionally biased region" description="Polar residues" evidence="1">
    <location>
        <begin position="132"/>
        <end position="147"/>
    </location>
</feature>
<name>A0A6A5W1G0_9PLEO</name>
<keyword evidence="2" id="KW-0812">Transmembrane</keyword>
<proteinExistence type="predicted"/>
<dbReference type="Proteomes" id="UP000799779">
    <property type="component" value="Unassembled WGS sequence"/>
</dbReference>
<feature type="region of interest" description="Disordered" evidence="1">
    <location>
        <begin position="132"/>
        <end position="164"/>
    </location>
</feature>
<sequence>MAEDEADRKAVAEFERARTYYNHIKRKDGYLSEKLQRDWDSIQSAEVGRKKKRVTAPTGLQKNRESWVDAEEDPLFAEEELEMIDLTLPRTSKPSGLKPLWNIRDDRFLMLKLIDTHGISVNTAKIANAWHTSKASARKTSAQKTSPQKPPASESSVPKPPLKRSFAAAEGVPAATTNPGNDKRPSLGPKFYAEITKRIDAEKDRNIHWRSVGYMKIQVHQLEGALKTEKLAHKKTKEGCDGMKEDFKTLHNLFVHQTTEVLKENPDAQKEVLGTLRQTFGGHFNGVMAATISFIALLDFFGKYLLDGKRVANI</sequence>
<dbReference type="EMBL" id="ML977652">
    <property type="protein sequence ID" value="KAF1994749.1"/>
    <property type="molecule type" value="Genomic_DNA"/>
</dbReference>
<reference evidence="3" key="1">
    <citation type="journal article" date="2020" name="Stud. Mycol.">
        <title>101 Dothideomycetes genomes: a test case for predicting lifestyles and emergence of pathogens.</title>
        <authorList>
            <person name="Haridas S."/>
            <person name="Albert R."/>
            <person name="Binder M."/>
            <person name="Bloem J."/>
            <person name="Labutti K."/>
            <person name="Salamov A."/>
            <person name="Andreopoulos B."/>
            <person name="Baker S."/>
            <person name="Barry K."/>
            <person name="Bills G."/>
            <person name="Bluhm B."/>
            <person name="Cannon C."/>
            <person name="Castanera R."/>
            <person name="Culley D."/>
            <person name="Daum C."/>
            <person name="Ezra D."/>
            <person name="Gonzalez J."/>
            <person name="Henrissat B."/>
            <person name="Kuo A."/>
            <person name="Liang C."/>
            <person name="Lipzen A."/>
            <person name="Lutzoni F."/>
            <person name="Magnuson J."/>
            <person name="Mondo S."/>
            <person name="Nolan M."/>
            <person name="Ohm R."/>
            <person name="Pangilinan J."/>
            <person name="Park H.-J."/>
            <person name="Ramirez L."/>
            <person name="Alfaro M."/>
            <person name="Sun H."/>
            <person name="Tritt A."/>
            <person name="Yoshinaga Y."/>
            <person name="Zwiers L.-H."/>
            <person name="Turgeon B."/>
            <person name="Goodwin S."/>
            <person name="Spatafora J."/>
            <person name="Crous P."/>
            <person name="Grigoriev I."/>
        </authorList>
    </citation>
    <scope>NUCLEOTIDE SEQUENCE</scope>
    <source>
        <strain evidence="3">CBS 123094</strain>
    </source>
</reference>
<accession>A0A6A5W1G0</accession>
<keyword evidence="4" id="KW-1185">Reference proteome</keyword>
<protein>
    <submittedName>
        <fullName evidence="3">Uncharacterized protein</fullName>
    </submittedName>
</protein>
<keyword evidence="2" id="KW-1133">Transmembrane helix</keyword>
<organism evidence="3 4">
    <name type="scientific">Amniculicola lignicola CBS 123094</name>
    <dbReference type="NCBI Taxonomy" id="1392246"/>
    <lineage>
        <taxon>Eukaryota</taxon>
        <taxon>Fungi</taxon>
        <taxon>Dikarya</taxon>
        <taxon>Ascomycota</taxon>
        <taxon>Pezizomycotina</taxon>
        <taxon>Dothideomycetes</taxon>
        <taxon>Pleosporomycetidae</taxon>
        <taxon>Pleosporales</taxon>
        <taxon>Amniculicolaceae</taxon>
        <taxon>Amniculicola</taxon>
    </lineage>
</organism>
<gene>
    <name evidence="3" type="ORF">P154DRAFT_581513</name>
</gene>
<feature type="transmembrane region" description="Helical" evidence="2">
    <location>
        <begin position="286"/>
        <end position="306"/>
    </location>
</feature>